<sequence>MRRRATGVLRPVGAGAPSAFLCAGPSAIGVASPTAAHGANMAPLLRHHKRKMAPP</sequence>
<accession>E2Q627</accession>
<dbReference type="EMBL" id="CM000913">
    <property type="protein sequence ID" value="EFG05187.1"/>
    <property type="molecule type" value="Genomic_DNA"/>
</dbReference>
<keyword evidence="2" id="KW-1185">Reference proteome</keyword>
<evidence type="ECO:0000313" key="1">
    <source>
        <dbReference type="EMBL" id="EFG05187.1"/>
    </source>
</evidence>
<dbReference type="AlphaFoldDB" id="E2Q627"/>
<dbReference type="Proteomes" id="UP000002357">
    <property type="component" value="Chromosome"/>
</dbReference>
<evidence type="ECO:0000313" key="2">
    <source>
        <dbReference type="Proteomes" id="UP000002357"/>
    </source>
</evidence>
<protein>
    <submittedName>
        <fullName evidence="1">Uncharacterized protein</fullName>
    </submittedName>
</protein>
<reference evidence="1 2" key="1">
    <citation type="journal article" date="2010" name="Genome Biol. Evol.">
        <title>The sequence of a 1.8-mb bacterial linear plasmid reveals a rich evolutionary reservoir of secondary metabolic pathways.</title>
        <authorList>
            <person name="Medema M.H."/>
            <person name="Trefzer A."/>
            <person name="Kovalchuk A."/>
            <person name="van den Berg M."/>
            <person name="Mueller U."/>
            <person name="Heijne W."/>
            <person name="Wu L."/>
            <person name="Alam M.T."/>
            <person name="Ronning C.M."/>
            <person name="Nierman W.C."/>
            <person name="Bovenberg R.A.L."/>
            <person name="Breitling R."/>
            <person name="Takano E."/>
        </authorList>
    </citation>
    <scope>NUCLEOTIDE SEQUENCE [LARGE SCALE GENOMIC DNA]</scope>
    <source>
        <strain evidence="2">ATCC 27064 / DSM 738 / JCM 4710 / NBRC 13307 / NCIMB 12785 / NRRL 3585 / VKM Ac-602</strain>
    </source>
</reference>
<gene>
    <name evidence="1" type="ORF">SCLAV_0111</name>
</gene>
<proteinExistence type="predicted"/>
<organism evidence="1 2">
    <name type="scientific">Streptomyces clavuligerus</name>
    <dbReference type="NCBI Taxonomy" id="1901"/>
    <lineage>
        <taxon>Bacteria</taxon>
        <taxon>Bacillati</taxon>
        <taxon>Actinomycetota</taxon>
        <taxon>Actinomycetes</taxon>
        <taxon>Kitasatosporales</taxon>
        <taxon>Streptomycetaceae</taxon>
        <taxon>Streptomyces</taxon>
    </lineage>
</organism>
<name>E2Q627_STRCL</name>